<dbReference type="PROSITE" id="PS50110">
    <property type="entry name" value="RESPONSE_REGULATORY"/>
    <property type="match status" value="1"/>
</dbReference>
<evidence type="ECO:0000256" key="2">
    <source>
        <dbReference type="PROSITE-ProRule" id="PRU00169"/>
    </source>
</evidence>
<gene>
    <name evidence="6" type="ORF">PN457_13155</name>
</gene>
<evidence type="ECO:0000313" key="6">
    <source>
        <dbReference type="EMBL" id="MDB9540591.1"/>
    </source>
</evidence>
<proteinExistence type="predicted"/>
<dbReference type="Gene3D" id="3.40.50.2300">
    <property type="match status" value="1"/>
</dbReference>
<evidence type="ECO:0000313" key="7">
    <source>
        <dbReference type="Proteomes" id="UP001212499"/>
    </source>
</evidence>
<evidence type="ECO:0000259" key="4">
    <source>
        <dbReference type="PROSITE" id="PS50110"/>
    </source>
</evidence>
<dbReference type="Gene3D" id="1.10.10.10">
    <property type="entry name" value="Winged helix-like DNA-binding domain superfamily/Winged helix DNA-binding domain"/>
    <property type="match status" value="1"/>
</dbReference>
<dbReference type="InterPro" id="IPR039420">
    <property type="entry name" value="WalR-like"/>
</dbReference>
<reference evidence="6 7" key="1">
    <citation type="submission" date="2023-01" db="EMBL/GenBank/DDBJ databases">
        <title>Genomes from the Australian National Cyanobacteria Reference Collection.</title>
        <authorList>
            <person name="Willis A."/>
            <person name="Lee E.M.F."/>
        </authorList>
    </citation>
    <scope>NUCLEOTIDE SEQUENCE [LARGE SCALE GENOMIC DNA]</scope>
    <source>
        <strain evidence="6 7">CS-1033</strain>
    </source>
</reference>
<dbReference type="InterPro" id="IPR001867">
    <property type="entry name" value="OmpR/PhoB-type_DNA-bd"/>
</dbReference>
<dbReference type="SMART" id="SM00448">
    <property type="entry name" value="REC"/>
    <property type="match status" value="1"/>
</dbReference>
<feature type="domain" description="OmpR/PhoB-type" evidence="5">
    <location>
        <begin position="126"/>
        <end position="229"/>
    </location>
</feature>
<feature type="domain" description="Response regulatory" evidence="4">
    <location>
        <begin position="2"/>
        <end position="118"/>
    </location>
</feature>
<protein>
    <submittedName>
        <fullName evidence="6">Response regulator transcription factor</fullName>
    </submittedName>
</protein>
<dbReference type="InterPro" id="IPR049767">
    <property type="entry name" value="RppA"/>
</dbReference>
<dbReference type="InterPro" id="IPR001789">
    <property type="entry name" value="Sig_transdc_resp-reg_receiver"/>
</dbReference>
<accession>A0ABT5AVZ4</accession>
<dbReference type="PANTHER" id="PTHR48111:SF5">
    <property type="entry name" value="RESPONSE REGULATOR RPPA"/>
    <property type="match status" value="1"/>
</dbReference>
<dbReference type="SUPFAM" id="SSF52172">
    <property type="entry name" value="CheY-like"/>
    <property type="match status" value="1"/>
</dbReference>
<organism evidence="6 7">
    <name type="scientific">Anabaenopsis arnoldii</name>
    <dbReference type="NCBI Taxonomy" id="2152938"/>
    <lineage>
        <taxon>Bacteria</taxon>
        <taxon>Bacillati</taxon>
        <taxon>Cyanobacteriota</taxon>
        <taxon>Cyanophyceae</taxon>
        <taxon>Nostocales</taxon>
        <taxon>Nodulariaceae</taxon>
        <taxon>Anabaenopsis</taxon>
    </lineage>
</organism>
<dbReference type="NCBIfam" id="NF041734">
    <property type="entry name" value="resp_reg_RppA"/>
    <property type="match status" value="1"/>
</dbReference>
<dbReference type="EMBL" id="JAQMUH010000146">
    <property type="protein sequence ID" value="MDB9540591.1"/>
    <property type="molecule type" value="Genomic_DNA"/>
</dbReference>
<dbReference type="InterPro" id="IPR011006">
    <property type="entry name" value="CheY-like_superfamily"/>
</dbReference>
<dbReference type="Proteomes" id="UP001212499">
    <property type="component" value="Unassembled WGS sequence"/>
</dbReference>
<dbReference type="InterPro" id="IPR036388">
    <property type="entry name" value="WH-like_DNA-bd_sf"/>
</dbReference>
<dbReference type="PROSITE" id="PS51755">
    <property type="entry name" value="OMPR_PHOB"/>
    <property type="match status" value="1"/>
</dbReference>
<dbReference type="SUPFAM" id="SSF46894">
    <property type="entry name" value="C-terminal effector domain of the bipartite response regulators"/>
    <property type="match status" value="1"/>
</dbReference>
<dbReference type="Gene3D" id="6.10.250.690">
    <property type="match status" value="1"/>
</dbReference>
<dbReference type="RefSeq" id="WP_271733823.1">
    <property type="nucleotide sequence ID" value="NZ_JANQDP010000153.1"/>
</dbReference>
<comment type="caution">
    <text evidence="6">The sequence shown here is derived from an EMBL/GenBank/DDBJ whole genome shotgun (WGS) entry which is preliminary data.</text>
</comment>
<dbReference type="Pfam" id="PF00486">
    <property type="entry name" value="Trans_reg_C"/>
    <property type="match status" value="1"/>
</dbReference>
<feature type="modified residue" description="4-aspartylphosphate" evidence="2">
    <location>
        <position position="53"/>
    </location>
</feature>
<keyword evidence="2" id="KW-0597">Phosphoprotein</keyword>
<evidence type="ECO:0000256" key="3">
    <source>
        <dbReference type="PROSITE-ProRule" id="PRU01091"/>
    </source>
</evidence>
<keyword evidence="1 3" id="KW-0238">DNA-binding</keyword>
<dbReference type="Pfam" id="PF00072">
    <property type="entry name" value="Response_reg"/>
    <property type="match status" value="1"/>
</dbReference>
<keyword evidence="7" id="KW-1185">Reference proteome</keyword>
<dbReference type="PANTHER" id="PTHR48111">
    <property type="entry name" value="REGULATOR OF RPOS"/>
    <property type="match status" value="1"/>
</dbReference>
<evidence type="ECO:0000256" key="1">
    <source>
        <dbReference type="ARBA" id="ARBA00023125"/>
    </source>
</evidence>
<evidence type="ECO:0000259" key="5">
    <source>
        <dbReference type="PROSITE" id="PS51755"/>
    </source>
</evidence>
<name>A0ABT5AVZ4_9CYAN</name>
<dbReference type="CDD" id="cd00383">
    <property type="entry name" value="trans_reg_C"/>
    <property type="match status" value="1"/>
</dbReference>
<feature type="DNA-binding region" description="OmpR/PhoB-type" evidence="3">
    <location>
        <begin position="126"/>
        <end position="229"/>
    </location>
</feature>
<dbReference type="InterPro" id="IPR016032">
    <property type="entry name" value="Sig_transdc_resp-reg_C-effctor"/>
</dbReference>
<sequence length="236" mass="26817">MRILLVEDEADLGLAIKQVLISERYVVDWLTDGTQAWLWLESQWTDYTVAIVDWLLPEMSGLELCRQIRLHQNPLPVLMLTALGQPSNRVAGLDAGADDYLVKPFFMEELLARLRALQRRSPQLQPSTLTVAGFTLDTANNVLGVNLDRSTPLLIPLTTKEFQLLMYLMQNPNRIIPGSKLRHQVWDMDKEPISNVVAAQMRLLRRKLANHGCPCPIETVPGAGYRFNCYINPRQV</sequence>
<dbReference type="CDD" id="cd17624">
    <property type="entry name" value="REC_OmpR_PmrA-like"/>
    <property type="match status" value="1"/>
</dbReference>
<dbReference type="SMART" id="SM00862">
    <property type="entry name" value="Trans_reg_C"/>
    <property type="match status" value="1"/>
</dbReference>